<evidence type="ECO:0000259" key="6">
    <source>
        <dbReference type="PROSITE" id="PS01033"/>
    </source>
</evidence>
<dbReference type="GO" id="GO:0005344">
    <property type="term" value="F:oxygen carrier activity"/>
    <property type="evidence" value="ECO:0007669"/>
    <property type="project" value="UniProtKB-KW"/>
</dbReference>
<keyword evidence="3" id="KW-0561">Oxygen transport</keyword>
<dbReference type="Gene3D" id="1.10.490.10">
    <property type="entry name" value="Globins"/>
    <property type="match status" value="2"/>
</dbReference>
<reference evidence="7 9" key="1">
    <citation type="journal article" date="2014" name="Nat. Genet.">
        <title>Genome and transcriptome of the porcine whipworm Trichuris suis.</title>
        <authorList>
            <person name="Jex A.R."/>
            <person name="Nejsum P."/>
            <person name="Schwarz E.M."/>
            <person name="Hu L."/>
            <person name="Young N.D."/>
            <person name="Hall R.S."/>
            <person name="Korhonen P.K."/>
            <person name="Liao S."/>
            <person name="Thamsborg S."/>
            <person name="Xia J."/>
            <person name="Xu P."/>
            <person name="Wang S."/>
            <person name="Scheerlinck J.P."/>
            <person name="Hofmann A."/>
            <person name="Sternberg P.W."/>
            <person name="Wang J."/>
            <person name="Gasser R.B."/>
        </authorList>
    </citation>
    <scope>NUCLEOTIDE SEQUENCE [LARGE SCALE GENOMIC DNA]</scope>
    <source>
        <strain evidence="8">DCEP-RM93F</strain>
        <strain evidence="7">DCEP-RM93M</strain>
    </source>
</reference>
<evidence type="ECO:0000313" key="7">
    <source>
        <dbReference type="EMBL" id="KFD51640.1"/>
    </source>
</evidence>
<evidence type="ECO:0000313" key="8">
    <source>
        <dbReference type="EMBL" id="KFD67778.1"/>
    </source>
</evidence>
<dbReference type="InterPro" id="IPR012292">
    <property type="entry name" value="Globin/Proto"/>
</dbReference>
<dbReference type="GO" id="GO:0046872">
    <property type="term" value="F:metal ion binding"/>
    <property type="evidence" value="ECO:0007669"/>
    <property type="project" value="UniProtKB-KW"/>
</dbReference>
<keyword evidence="1" id="KW-0813">Transport</keyword>
<dbReference type="InterPro" id="IPR000971">
    <property type="entry name" value="Globin"/>
</dbReference>
<dbReference type="EMBL" id="KL367511">
    <property type="protein sequence ID" value="KFD67778.1"/>
    <property type="molecule type" value="Genomic_DNA"/>
</dbReference>
<dbReference type="GO" id="GO:0020037">
    <property type="term" value="F:heme binding"/>
    <property type="evidence" value="ECO:0007669"/>
    <property type="project" value="InterPro"/>
</dbReference>
<evidence type="ECO:0000256" key="3">
    <source>
        <dbReference type="ARBA" id="ARBA00022621"/>
    </source>
</evidence>
<dbReference type="AlphaFoldDB" id="A0A085M344"/>
<gene>
    <name evidence="7" type="ORF">M513_07519</name>
    <name evidence="8" type="ORF">M514_07519</name>
</gene>
<evidence type="ECO:0000256" key="2">
    <source>
        <dbReference type="ARBA" id="ARBA00022617"/>
    </source>
</evidence>
<name>A0A085M344_9BILA</name>
<dbReference type="EMBL" id="KL363237">
    <property type="protein sequence ID" value="KFD51640.1"/>
    <property type="molecule type" value="Genomic_DNA"/>
</dbReference>
<dbReference type="PROSITE" id="PS01033">
    <property type="entry name" value="GLOBIN"/>
    <property type="match status" value="2"/>
</dbReference>
<keyword evidence="5" id="KW-0408">Iron</keyword>
<dbReference type="GO" id="GO:0019825">
    <property type="term" value="F:oxygen binding"/>
    <property type="evidence" value="ECO:0007669"/>
    <property type="project" value="InterPro"/>
</dbReference>
<dbReference type="InterPro" id="IPR009050">
    <property type="entry name" value="Globin-like_sf"/>
</dbReference>
<proteinExistence type="predicted"/>
<evidence type="ECO:0000256" key="5">
    <source>
        <dbReference type="ARBA" id="ARBA00023004"/>
    </source>
</evidence>
<dbReference type="SUPFAM" id="SSF46458">
    <property type="entry name" value="Globin-like"/>
    <property type="match status" value="2"/>
</dbReference>
<dbReference type="CDD" id="cd01040">
    <property type="entry name" value="Mb-like"/>
    <property type="match status" value="2"/>
</dbReference>
<organism evidence="7 9">
    <name type="scientific">Trichuris suis</name>
    <name type="common">pig whipworm</name>
    <dbReference type="NCBI Taxonomy" id="68888"/>
    <lineage>
        <taxon>Eukaryota</taxon>
        <taxon>Metazoa</taxon>
        <taxon>Ecdysozoa</taxon>
        <taxon>Nematoda</taxon>
        <taxon>Enoplea</taxon>
        <taxon>Dorylaimia</taxon>
        <taxon>Trichinellida</taxon>
        <taxon>Trichuridae</taxon>
        <taxon>Trichuris</taxon>
    </lineage>
</organism>
<dbReference type="Pfam" id="PF00042">
    <property type="entry name" value="Globin"/>
    <property type="match status" value="2"/>
</dbReference>
<dbReference type="Proteomes" id="UP000030764">
    <property type="component" value="Unassembled WGS sequence"/>
</dbReference>
<accession>A0A085M344</accession>
<protein>
    <recommendedName>
        <fullName evidence="6">Globin domain-containing protein</fullName>
    </recommendedName>
</protein>
<feature type="domain" description="Globin" evidence="6">
    <location>
        <begin position="258"/>
        <end position="407"/>
    </location>
</feature>
<evidence type="ECO:0000256" key="1">
    <source>
        <dbReference type="ARBA" id="ARBA00022448"/>
    </source>
</evidence>
<sequence>MNEKKLSVNLIARQLQRLTRCMNWSTEDRSVHIHSDESGRSLTLTPAEKKLIEQSWLHAENKEELVGEVLKRLLMSNEAIRKIFNLHECPDDQLCENEAFKRHVKGIELFLGICVDSLRGHSNRLVNTARTIGKRHFYFARVVFDAEYWLLIREIIVDVVTSKQRPKKAPQVRNAWTKFLSFVIAEVKHAFLREQHKKNTMPRNDRRSMRRLSQRLQSELDFYEHRCSYLTMCCPRKSTAGKGNSVHIYSEKSERSLDLTNTEVKLIQQSWRNIKNKGEAGKEVLRRLLLTNEAVRVIFDLHNCPPDQFDKNEVFVNHAKALELFLRICAASITVEPERLVSIARRVGERHVYFRRVTFDAAYWLRMKAVMVDVIALKQRPKEALHVAHAWNKLLSFVISEIKNSFMQELNRKNTMPQDKEFSLEDAKEKSMQQLKDDWQYLKRSIRTISNA</sequence>
<dbReference type="PANTHER" id="PTHR46458:SF1">
    <property type="entry name" value="GEO09476P1"/>
    <property type="match status" value="1"/>
</dbReference>
<dbReference type="Proteomes" id="UP000030758">
    <property type="component" value="Unassembled WGS sequence"/>
</dbReference>
<keyword evidence="4" id="KW-0479">Metal-binding</keyword>
<keyword evidence="9" id="KW-1185">Reference proteome</keyword>
<evidence type="ECO:0000256" key="4">
    <source>
        <dbReference type="ARBA" id="ARBA00022723"/>
    </source>
</evidence>
<dbReference type="PANTHER" id="PTHR46458">
    <property type="entry name" value="BLR2807 PROTEIN"/>
    <property type="match status" value="1"/>
</dbReference>
<evidence type="ECO:0000313" key="9">
    <source>
        <dbReference type="Proteomes" id="UP000030764"/>
    </source>
</evidence>
<feature type="domain" description="Globin" evidence="6">
    <location>
        <begin position="43"/>
        <end position="192"/>
    </location>
</feature>
<dbReference type="InterPro" id="IPR044399">
    <property type="entry name" value="Mb-like_M"/>
</dbReference>
<keyword evidence="2" id="KW-0349">Heme</keyword>
<dbReference type="InterPro" id="IPR050532">
    <property type="entry name" value="Globin-like_OT"/>
</dbReference>